<dbReference type="Pfam" id="PF00111">
    <property type="entry name" value="Fer2"/>
    <property type="match status" value="1"/>
</dbReference>
<feature type="region of interest" description="Disordered" evidence="1">
    <location>
        <begin position="1"/>
        <end position="24"/>
    </location>
</feature>
<organism evidence="3 4">
    <name type="scientific">Amycolatopsis acidicola</name>
    <dbReference type="NCBI Taxonomy" id="2596893"/>
    <lineage>
        <taxon>Bacteria</taxon>
        <taxon>Bacillati</taxon>
        <taxon>Actinomycetota</taxon>
        <taxon>Actinomycetes</taxon>
        <taxon>Pseudonocardiales</taxon>
        <taxon>Pseudonocardiaceae</taxon>
        <taxon>Amycolatopsis</taxon>
    </lineage>
</organism>
<evidence type="ECO:0000259" key="2">
    <source>
        <dbReference type="Pfam" id="PF00111"/>
    </source>
</evidence>
<dbReference type="SUPFAM" id="SSF54292">
    <property type="entry name" value="2Fe-2S ferredoxin-like"/>
    <property type="match status" value="1"/>
</dbReference>
<comment type="caution">
    <text evidence="3">The sequence shown here is derived from an EMBL/GenBank/DDBJ whole genome shotgun (WGS) entry which is preliminary data.</text>
</comment>
<dbReference type="CDD" id="cd00207">
    <property type="entry name" value="fer2"/>
    <property type="match status" value="1"/>
</dbReference>
<accession>A0A5N0VGU9</accession>
<reference evidence="3" key="1">
    <citation type="submission" date="2019-09" db="EMBL/GenBank/DDBJ databases">
        <authorList>
            <person name="Teo W.F.A."/>
            <person name="Duangmal K."/>
        </authorList>
    </citation>
    <scope>NUCLEOTIDE SEQUENCE [LARGE SCALE GENOMIC DNA]</scope>
    <source>
        <strain evidence="3">K81G1</strain>
    </source>
</reference>
<name>A0A5N0VGU9_9PSEU</name>
<protein>
    <submittedName>
        <fullName evidence="3">(2Fe-2S)-binding protein</fullName>
    </submittedName>
</protein>
<dbReference type="InterPro" id="IPR001041">
    <property type="entry name" value="2Fe-2S_ferredoxin-type"/>
</dbReference>
<dbReference type="RefSeq" id="WP_144747020.1">
    <property type="nucleotide sequence ID" value="NZ_VMNW02000007.1"/>
</dbReference>
<dbReference type="InterPro" id="IPR012675">
    <property type="entry name" value="Beta-grasp_dom_sf"/>
</dbReference>
<dbReference type="Proteomes" id="UP000319769">
    <property type="component" value="Unassembled WGS sequence"/>
</dbReference>
<dbReference type="EMBL" id="VMNW02000007">
    <property type="protein sequence ID" value="KAA9164370.1"/>
    <property type="molecule type" value="Genomic_DNA"/>
</dbReference>
<evidence type="ECO:0000313" key="3">
    <source>
        <dbReference type="EMBL" id="KAA9164370.1"/>
    </source>
</evidence>
<dbReference type="Gene3D" id="3.10.20.30">
    <property type="match status" value="1"/>
</dbReference>
<proteinExistence type="predicted"/>
<evidence type="ECO:0000313" key="4">
    <source>
        <dbReference type="Proteomes" id="UP000319769"/>
    </source>
</evidence>
<dbReference type="OrthoDB" id="4484726at2"/>
<sequence length="129" mass="13736">MSDLPGHGTSEDSRPGTRDGSLVRVNPGGVTLWPAPGESVFECAQRQGVRWPTTCHGQGSCHMCFMSVTAGAELLEGAGTWELEGLAELGEVGSVPGVLRLACQTRMRSDADPGEVIVFKRGVRRVVRD</sequence>
<feature type="domain" description="2Fe-2S ferredoxin-type" evidence="2">
    <location>
        <begin position="24"/>
        <end position="107"/>
    </location>
</feature>
<evidence type="ECO:0000256" key="1">
    <source>
        <dbReference type="SAM" id="MobiDB-lite"/>
    </source>
</evidence>
<dbReference type="AlphaFoldDB" id="A0A5N0VGU9"/>
<dbReference type="GO" id="GO:0051536">
    <property type="term" value="F:iron-sulfur cluster binding"/>
    <property type="evidence" value="ECO:0007669"/>
    <property type="project" value="InterPro"/>
</dbReference>
<gene>
    <name evidence="3" type="ORF">FPZ12_007180</name>
</gene>
<dbReference type="InterPro" id="IPR036010">
    <property type="entry name" value="2Fe-2S_ferredoxin-like_sf"/>
</dbReference>
<keyword evidence="4" id="KW-1185">Reference proteome</keyword>